<gene>
    <name evidence="2" type="ORF">GCM10011409_38840</name>
</gene>
<proteinExistence type="predicted"/>
<name>A0A9W5X788_9BACI</name>
<evidence type="ECO:0000313" key="2">
    <source>
        <dbReference type="EMBL" id="GGB57585.1"/>
    </source>
</evidence>
<comment type="caution">
    <text evidence="2">The sequence shown here is derived from an EMBL/GenBank/DDBJ whole genome shotgun (WGS) entry which is preliminary data.</text>
</comment>
<dbReference type="SUPFAM" id="SSF48452">
    <property type="entry name" value="TPR-like"/>
    <property type="match status" value="1"/>
</dbReference>
<evidence type="ECO:0008006" key="4">
    <source>
        <dbReference type="Google" id="ProtNLM"/>
    </source>
</evidence>
<dbReference type="AlphaFoldDB" id="A0A9W5X788"/>
<feature type="region of interest" description="Disordered" evidence="1">
    <location>
        <begin position="319"/>
        <end position="344"/>
    </location>
</feature>
<accession>A0A9W5X788</accession>
<dbReference type="Gene3D" id="1.25.40.10">
    <property type="entry name" value="Tetratricopeptide repeat domain"/>
    <property type="match status" value="1"/>
</dbReference>
<reference evidence="2" key="1">
    <citation type="journal article" date="2014" name="Int. J. Syst. Evol. Microbiol.">
        <title>Complete genome sequence of Corynebacterium casei LMG S-19264T (=DSM 44701T), isolated from a smear-ripened cheese.</title>
        <authorList>
            <consortium name="US DOE Joint Genome Institute (JGI-PGF)"/>
            <person name="Walter F."/>
            <person name="Albersmeier A."/>
            <person name="Kalinowski J."/>
            <person name="Ruckert C."/>
        </authorList>
    </citation>
    <scope>NUCLEOTIDE SEQUENCE</scope>
    <source>
        <strain evidence="2">CGMCC 1.15454</strain>
    </source>
</reference>
<evidence type="ECO:0000313" key="3">
    <source>
        <dbReference type="Proteomes" id="UP000621492"/>
    </source>
</evidence>
<dbReference type="EMBL" id="BMJD01000046">
    <property type="protein sequence ID" value="GGB57585.1"/>
    <property type="molecule type" value="Genomic_DNA"/>
</dbReference>
<organism evidence="2 3">
    <name type="scientific">Lentibacillus populi</name>
    <dbReference type="NCBI Taxonomy" id="1827502"/>
    <lineage>
        <taxon>Bacteria</taxon>
        <taxon>Bacillati</taxon>
        <taxon>Bacillota</taxon>
        <taxon>Bacilli</taxon>
        <taxon>Bacillales</taxon>
        <taxon>Bacillaceae</taxon>
        <taxon>Lentibacillus</taxon>
    </lineage>
</organism>
<dbReference type="RefSeq" id="WP_088052654.1">
    <property type="nucleotide sequence ID" value="NZ_BMJD01000046.1"/>
</dbReference>
<evidence type="ECO:0000256" key="1">
    <source>
        <dbReference type="SAM" id="MobiDB-lite"/>
    </source>
</evidence>
<keyword evidence="3" id="KW-1185">Reference proteome</keyword>
<protein>
    <recommendedName>
        <fullName evidence="4">Tetratricopeptide repeat protein</fullName>
    </recommendedName>
</protein>
<dbReference type="InterPro" id="IPR011990">
    <property type="entry name" value="TPR-like_helical_dom_sf"/>
</dbReference>
<reference evidence="2" key="2">
    <citation type="submission" date="2020-09" db="EMBL/GenBank/DDBJ databases">
        <authorList>
            <person name="Sun Q."/>
            <person name="Zhou Y."/>
        </authorList>
    </citation>
    <scope>NUCLEOTIDE SEQUENCE</scope>
    <source>
        <strain evidence="2">CGMCC 1.15454</strain>
    </source>
</reference>
<sequence>MPGAQINPLLIQQLTDKEITEIQKFPTLSSLPGKYARLINRQKENIPKHFEENSFMLTCKSCGRKGKYDVGLMVVNVDREEDGEGTEYPIQTTGYFRCKHCNDAGNWEMPSQFIIASMAGILAKGSFGMENRCTVGKNLLYDGSWHLFSSDAELHLLHQLKEDPDNSFVWNRLGNLYDKGNRPEIAACVYEYSVVIDPGQIESHYTLGQYFFQIKDLERAAHHYKQMLLGASEYQLLAAEDLRQMVASGLANLFDVFQESNGNIPFLPTKEELESAGKLKEMEKYVVDMKVDIVEGELESFYPFAEIYMGAQSKKLPNRLRTLKVPKPATKKKKKWKKRKKKQR</sequence>
<dbReference type="Proteomes" id="UP000621492">
    <property type="component" value="Unassembled WGS sequence"/>
</dbReference>